<dbReference type="InterPro" id="IPR018394">
    <property type="entry name" value="DNA_photolyase_1_CS_C"/>
</dbReference>
<dbReference type="InterPro" id="IPR036155">
    <property type="entry name" value="Crypto/Photolyase_N_sf"/>
</dbReference>
<dbReference type="InterPro" id="IPR002081">
    <property type="entry name" value="Cryptochrome/DNA_photolyase_1"/>
</dbReference>
<sequence length="561" mass="63989">MRYGTVVYVKNIFCMLLFQDEADELELALKLLTSGVDQPNVFDGAVVAENQTVAKLMLDTEVHKITCAIKNSNKDNDDLKVTQSTRSQRRHQRKKQHLLKNPSGPRPVLLWFRRDLRLWDNPALIGCLELDAPVIPVFLWNAVEEEGPGVTVAAGGASKYWLHQTLLSLGRSLEKCGSHLVTLKAEVSSLTALQESIAETGPWLKERDDSVWEALEKQGVTCHMYHSYCLRDPYTVSTRGAGLRGIISVSHFMSCCQQNPVSGLTAPLDGCPLVDLGLARMPRRKDGLVILVHQVEVNVFYIYFISDNKNVFKDFVYFQFHLYVAILNDQSWSSDPVHLKAWQRGRTGYPLVDAAMRQLWQTGWMNNYMRHVVASFLIAYLHIPWQEGYRWFQVRHQHPANNTPWQKLASMLRRAGVVLGSSYPERIIIDLDERRAQSLRDVASVRRHFREFVGQRSGYDMVPVPARLVQEALGSMEDVVCCEGTGFLLLVITCMEFKHHSEDPDRQHNPYSAVLKGYFSRKQDKTIAFLNEGDFTASVMFESAQCRERVEKDWCLLEGLP</sequence>
<dbReference type="GO" id="GO:0003677">
    <property type="term" value="F:DNA binding"/>
    <property type="evidence" value="ECO:0007669"/>
    <property type="project" value="TreeGrafter"/>
</dbReference>
<feature type="compositionally biased region" description="Basic residues" evidence="7">
    <location>
        <begin position="87"/>
        <end position="98"/>
    </location>
</feature>
<dbReference type="Ensembl" id="ENSCCRT00010018564.1">
    <property type="protein sequence ID" value="ENSCCRP00010017052.1"/>
    <property type="gene ID" value="ENSCCRG00010007283.1"/>
</dbReference>
<evidence type="ECO:0000313" key="9">
    <source>
        <dbReference type="Ensembl" id="ENSCCRP00010017052.1"/>
    </source>
</evidence>
<feature type="site" description="Electron transfer via tryptophanyl radical" evidence="6">
    <location>
        <position position="385"/>
    </location>
</feature>
<accession>A0A8C1IGA1</accession>
<dbReference type="GO" id="GO:0043153">
    <property type="term" value="P:entrainment of circadian clock by photoperiod"/>
    <property type="evidence" value="ECO:0007669"/>
    <property type="project" value="TreeGrafter"/>
</dbReference>
<dbReference type="AlphaFoldDB" id="A0A8C1IGA1"/>
<evidence type="ECO:0000256" key="6">
    <source>
        <dbReference type="PIRSR" id="PIRSR602081-2"/>
    </source>
</evidence>
<evidence type="ECO:0000256" key="4">
    <source>
        <dbReference type="ARBA" id="ARBA00022827"/>
    </source>
</evidence>
<dbReference type="GO" id="GO:0032922">
    <property type="term" value="P:circadian regulation of gene expression"/>
    <property type="evidence" value="ECO:0007669"/>
    <property type="project" value="TreeGrafter"/>
</dbReference>
<dbReference type="SUPFAM" id="SSF48173">
    <property type="entry name" value="Cryptochrome/photolyase FAD-binding domain"/>
    <property type="match status" value="1"/>
</dbReference>
<evidence type="ECO:0000313" key="10">
    <source>
        <dbReference type="Proteomes" id="UP000694427"/>
    </source>
</evidence>
<evidence type="ECO:0000259" key="8">
    <source>
        <dbReference type="PROSITE" id="PS51645"/>
    </source>
</evidence>
<keyword evidence="5" id="KW-0157">Chromophore</keyword>
<evidence type="ECO:0000256" key="3">
    <source>
        <dbReference type="ARBA" id="ARBA00022630"/>
    </source>
</evidence>
<dbReference type="GO" id="GO:0006950">
    <property type="term" value="P:response to stress"/>
    <property type="evidence" value="ECO:0007669"/>
    <property type="project" value="UniProtKB-ARBA"/>
</dbReference>
<feature type="region of interest" description="Disordered" evidence="7">
    <location>
        <begin position="76"/>
        <end position="102"/>
    </location>
</feature>
<keyword evidence="10" id="KW-1185">Reference proteome</keyword>
<dbReference type="PANTHER" id="PTHR11455:SF18">
    <property type="entry name" value="SI:CH1073-390K14.1"/>
    <property type="match status" value="1"/>
</dbReference>
<dbReference type="Proteomes" id="UP000694427">
    <property type="component" value="Unplaced"/>
</dbReference>
<name>A0A8C1IGA1_CYPCA</name>
<reference evidence="9" key="2">
    <citation type="submission" date="2025-09" db="UniProtKB">
        <authorList>
            <consortium name="Ensembl"/>
        </authorList>
    </citation>
    <scope>IDENTIFICATION</scope>
</reference>
<dbReference type="InterPro" id="IPR014729">
    <property type="entry name" value="Rossmann-like_a/b/a_fold"/>
</dbReference>
<dbReference type="PRINTS" id="PR00147">
    <property type="entry name" value="DNAPHOTLYASE"/>
</dbReference>
<dbReference type="InterPro" id="IPR036134">
    <property type="entry name" value="Crypto/Photolyase_FAD-like_sf"/>
</dbReference>
<feature type="site" description="Electron transfer via tryptophanyl radical" evidence="6">
    <location>
        <position position="332"/>
    </location>
</feature>
<feature type="site" description="Electron transfer via tryptophanyl radical" evidence="6">
    <location>
        <position position="405"/>
    </location>
</feature>
<keyword evidence="4" id="KW-0274">FAD</keyword>
<dbReference type="PANTHER" id="PTHR11455">
    <property type="entry name" value="CRYPTOCHROME"/>
    <property type="match status" value="1"/>
</dbReference>
<dbReference type="GO" id="GO:0006139">
    <property type="term" value="P:nucleobase-containing compound metabolic process"/>
    <property type="evidence" value="ECO:0007669"/>
    <property type="project" value="UniProtKB-ARBA"/>
</dbReference>
<comment type="cofactor">
    <cofactor evidence="1">
        <name>FAD</name>
        <dbReference type="ChEBI" id="CHEBI:57692"/>
    </cofactor>
</comment>
<dbReference type="InterPro" id="IPR005101">
    <property type="entry name" value="Cryptochr/Photolyase_FAD-bd"/>
</dbReference>
<dbReference type="Gene3D" id="3.40.50.620">
    <property type="entry name" value="HUPs"/>
    <property type="match status" value="1"/>
</dbReference>
<proteinExistence type="inferred from homology"/>
<protein>
    <submittedName>
        <fullName evidence="9">Si:ch1073-390k14.1</fullName>
    </submittedName>
</protein>
<evidence type="ECO:0000256" key="7">
    <source>
        <dbReference type="SAM" id="MobiDB-lite"/>
    </source>
</evidence>
<comment type="similarity">
    <text evidence="2">Belongs to the DNA photolyase class-1 family.</text>
</comment>
<keyword evidence="3" id="KW-0285">Flavoprotein</keyword>
<dbReference type="PROSITE" id="PS00394">
    <property type="entry name" value="DNA_PHOTOLYASES_1_1"/>
    <property type="match status" value="1"/>
</dbReference>
<dbReference type="GO" id="GO:0005737">
    <property type="term" value="C:cytoplasm"/>
    <property type="evidence" value="ECO:0007669"/>
    <property type="project" value="TreeGrafter"/>
</dbReference>
<dbReference type="InterPro" id="IPR006050">
    <property type="entry name" value="DNA_photolyase_N"/>
</dbReference>
<evidence type="ECO:0000256" key="5">
    <source>
        <dbReference type="ARBA" id="ARBA00022991"/>
    </source>
</evidence>
<dbReference type="Gene3D" id="1.10.579.10">
    <property type="entry name" value="DNA Cyclobutane Dipyrimidine Photolyase, subunit A, domain 3"/>
    <property type="match status" value="1"/>
</dbReference>
<dbReference type="GO" id="GO:0003904">
    <property type="term" value="F:deoxyribodipyrimidine photo-lyase activity"/>
    <property type="evidence" value="ECO:0007669"/>
    <property type="project" value="TreeGrafter"/>
</dbReference>
<dbReference type="GO" id="GO:0071949">
    <property type="term" value="F:FAD binding"/>
    <property type="evidence" value="ECO:0007669"/>
    <property type="project" value="TreeGrafter"/>
</dbReference>
<reference evidence="9" key="1">
    <citation type="submission" date="2025-08" db="UniProtKB">
        <authorList>
            <consortium name="Ensembl"/>
        </authorList>
    </citation>
    <scope>IDENTIFICATION</scope>
</reference>
<dbReference type="PROSITE" id="PS51645">
    <property type="entry name" value="PHR_CRY_ALPHA_BETA"/>
    <property type="match status" value="1"/>
</dbReference>
<dbReference type="GO" id="GO:0005634">
    <property type="term" value="C:nucleus"/>
    <property type="evidence" value="ECO:0007669"/>
    <property type="project" value="TreeGrafter"/>
</dbReference>
<evidence type="ECO:0000256" key="1">
    <source>
        <dbReference type="ARBA" id="ARBA00001974"/>
    </source>
</evidence>
<organism evidence="9 10">
    <name type="scientific">Cyprinus carpio</name>
    <name type="common">Common carp</name>
    <dbReference type="NCBI Taxonomy" id="7962"/>
    <lineage>
        <taxon>Eukaryota</taxon>
        <taxon>Metazoa</taxon>
        <taxon>Chordata</taxon>
        <taxon>Craniata</taxon>
        <taxon>Vertebrata</taxon>
        <taxon>Euteleostomi</taxon>
        <taxon>Actinopterygii</taxon>
        <taxon>Neopterygii</taxon>
        <taxon>Teleostei</taxon>
        <taxon>Ostariophysi</taxon>
        <taxon>Cypriniformes</taxon>
        <taxon>Cyprinidae</taxon>
        <taxon>Cyprininae</taxon>
        <taxon>Cyprinus</taxon>
    </lineage>
</organism>
<dbReference type="Pfam" id="PF03441">
    <property type="entry name" value="FAD_binding_7"/>
    <property type="match status" value="1"/>
</dbReference>
<feature type="domain" description="Photolyase/cryptochrome alpha/beta" evidence="8">
    <location>
        <begin position="106"/>
        <end position="230"/>
    </location>
</feature>
<dbReference type="Pfam" id="PF00875">
    <property type="entry name" value="DNA_photolyase"/>
    <property type="match status" value="1"/>
</dbReference>
<evidence type="ECO:0000256" key="2">
    <source>
        <dbReference type="ARBA" id="ARBA00005862"/>
    </source>
</evidence>
<dbReference type="SUPFAM" id="SSF52425">
    <property type="entry name" value="Cryptochrome/photolyase, N-terminal domain"/>
    <property type="match status" value="1"/>
</dbReference>